<dbReference type="AlphaFoldDB" id="A0A291BAU1"/>
<feature type="domain" description="Replication initiator protein RctB central region" evidence="1">
    <location>
        <begin position="172"/>
        <end position="501"/>
    </location>
</feature>
<sequence length="675" mass="77558">MNSGYCTGLTRNYGIMVSNASKKILIPWPRSHKDGHLFEIPRKLLDWLPQYEYFRGVTKSIIELLNLILLRSFTSKDGIVSTTELIEATEGQLTRAAIQQRLRAAVQIGLFTQQSVRFEEGLAGKTMLHQFVNPSQLISMLGSASLQSEKTKVMAKQKRSKALAQNYVNKQLLNEHGLGTPPMMPDEKDQILISPTSWAGIIDQALAPPRTKKNYQKSMVAISGTKAIIETRSSKSIMTVDDLMTLFALFTLTVQYHDHHLPNYELQIQKVGNKTPVYITDILSLRGKKDSGPARDSIRESINRIEFTDFQLHELTGRWLSKNMPEGFKSDRFRFIARTITASEEAPREGDDGEIRIKPNLYILVWEPSFFEELMTRDYFFLFPPEILRQHALVFQLYSLFRSRLSRRLEDSLTLTDLNQKIARNIEWRRFSNDLIRELRKLAKQKTQSEDIFTVNLWGYHMIVHQLDNDKKHPDYRLDIRCNVDEVIKFSRAKTFNEGKRSLAPTIPNPLRNEIMPKQNLDQLSEIINGEFEPIQQKEKRGGRLGRRVKLRKYLVEINADELTITLSKYTSPEAMKRSITALSAMTGHPPVTITEECQGYMNKLDWLRVNGEIMSYETLSRTIEFYNAQQNSGHLSIERLISSLAVRKKVCRKVYDGYLDSSVLAVLDEVASSG</sequence>
<evidence type="ECO:0000259" key="2">
    <source>
        <dbReference type="Pfam" id="PF18622"/>
    </source>
</evidence>
<evidence type="ECO:0000313" key="3">
    <source>
        <dbReference type="EMBL" id="ATF10117.1"/>
    </source>
</evidence>
<keyword evidence="3" id="KW-0614">Plasmid</keyword>
<protein>
    <submittedName>
        <fullName evidence="3">Uncharacterized protein</fullName>
    </submittedName>
</protein>
<dbReference type="InterPro" id="IPR021781">
    <property type="entry name" value="RctB_central_dom"/>
</dbReference>
<evidence type="ECO:0000313" key="4">
    <source>
        <dbReference type="Proteomes" id="UP000218160"/>
    </source>
</evidence>
<dbReference type="InterPro" id="IPR040567">
    <property type="entry name" value="RctB_HTH"/>
</dbReference>
<dbReference type="KEGG" id="elux:BTN50_1681"/>
<proteinExistence type="predicted"/>
<name>A0A291BAU1_9GAMM</name>
<dbReference type="Pfam" id="PF18622">
    <property type="entry name" value="HTH_55"/>
    <property type="match status" value="1"/>
</dbReference>
<geneLocation type="plasmid" evidence="4">
    <name>pcc1</name>
</geneLocation>
<dbReference type="EMBL" id="CP020661">
    <property type="protein sequence ID" value="ATF10117.1"/>
    <property type="molecule type" value="Genomic_DNA"/>
</dbReference>
<organism evidence="3 4">
    <name type="scientific">Candidatus Enterovibrio altilux</name>
    <dbReference type="NCBI Taxonomy" id="1927128"/>
    <lineage>
        <taxon>Bacteria</taxon>
        <taxon>Pseudomonadati</taxon>
        <taxon>Pseudomonadota</taxon>
        <taxon>Gammaproteobacteria</taxon>
        <taxon>Vibrionales</taxon>
        <taxon>Vibrionaceae</taxon>
        <taxon>Enterovibrio</taxon>
    </lineage>
</organism>
<evidence type="ECO:0000259" key="1">
    <source>
        <dbReference type="Pfam" id="PF11826"/>
    </source>
</evidence>
<keyword evidence="4" id="KW-1185">Reference proteome</keyword>
<feature type="domain" description="RctB helix turn helix" evidence="2">
    <location>
        <begin position="30"/>
        <end position="136"/>
    </location>
</feature>
<accession>A0A291BAU1</accession>
<reference evidence="4" key="1">
    <citation type="submission" date="2017-04" db="EMBL/GenBank/DDBJ databases">
        <title>Genome evolution of the luminous symbionts of deep sea anglerfish.</title>
        <authorList>
            <person name="Hendry T.A."/>
        </authorList>
    </citation>
    <scope>NUCLEOTIDE SEQUENCE [LARGE SCALE GENOMIC DNA]</scope>
    <source>
        <plasmid evidence="4">pcc1</plasmid>
    </source>
</reference>
<gene>
    <name evidence="3" type="ORF">BTN50_1681</name>
</gene>
<dbReference type="Proteomes" id="UP000218160">
    <property type="component" value="Plasmid pCC1"/>
</dbReference>
<dbReference type="Pfam" id="PF11826">
    <property type="entry name" value="RctB_central"/>
    <property type="match status" value="1"/>
</dbReference>